<dbReference type="SMART" id="SM00342">
    <property type="entry name" value="HTH_ARAC"/>
    <property type="match status" value="1"/>
</dbReference>
<dbReference type="PRINTS" id="PR00032">
    <property type="entry name" value="HTHARAC"/>
</dbReference>
<dbReference type="AlphaFoldDB" id="A0A3B7MSG8"/>
<protein>
    <submittedName>
        <fullName evidence="5">AraC family transcriptional regulator</fullName>
    </submittedName>
</protein>
<dbReference type="InterPro" id="IPR018060">
    <property type="entry name" value="HTH_AraC"/>
</dbReference>
<evidence type="ECO:0000313" key="5">
    <source>
        <dbReference type="EMBL" id="AXY73461.1"/>
    </source>
</evidence>
<dbReference type="RefSeq" id="WP_119049299.1">
    <property type="nucleotide sequence ID" value="NZ_CP032157.1"/>
</dbReference>
<proteinExistence type="predicted"/>
<keyword evidence="3" id="KW-0804">Transcription</keyword>
<dbReference type="EMBL" id="CP032157">
    <property type="protein sequence ID" value="AXY73461.1"/>
    <property type="molecule type" value="Genomic_DNA"/>
</dbReference>
<feature type="domain" description="HTH araC/xylS-type" evidence="4">
    <location>
        <begin position="199"/>
        <end position="297"/>
    </location>
</feature>
<name>A0A3B7MSG8_9BACT</name>
<dbReference type="InterPro" id="IPR009057">
    <property type="entry name" value="Homeodomain-like_sf"/>
</dbReference>
<dbReference type="PANTHER" id="PTHR47893">
    <property type="entry name" value="REGULATORY PROTEIN PCHR"/>
    <property type="match status" value="1"/>
</dbReference>
<evidence type="ECO:0000256" key="1">
    <source>
        <dbReference type="ARBA" id="ARBA00023015"/>
    </source>
</evidence>
<reference evidence="5 6" key="1">
    <citation type="submission" date="2018-09" db="EMBL/GenBank/DDBJ databases">
        <title>Genome sequencing of strain 6GH32-13.</title>
        <authorList>
            <person name="Weon H.-Y."/>
            <person name="Heo J."/>
            <person name="Kwon S.-W."/>
        </authorList>
    </citation>
    <scope>NUCLEOTIDE SEQUENCE [LARGE SCALE GENOMIC DNA]</scope>
    <source>
        <strain evidence="5 6">5GH32-13</strain>
    </source>
</reference>
<evidence type="ECO:0000256" key="3">
    <source>
        <dbReference type="ARBA" id="ARBA00023163"/>
    </source>
</evidence>
<sequence>MEERKTITTEQGTRTSITWQCDDILLGHAVSTFKEPISFSGSSQADVVRMHFGMKGNYAFSYKQLDKTYDLIGGHHNIMYSKDFDITVYNKTLVLETFGIQFPSALFIQYTQHANDSLKRFAEAILAGKNVMLSEQWGAIDSPIQQVLQQIIHCKYNDDLKKLFLLSKSIELLVLCAEAYENTRQEQFVKNKADKEKLIAVRDLINERVQDPPNLTQIARIVGLNEYKLKRGFKEIFNNTVFGYLSEQRLHLAHRYLQDTRKTAAEISYELGYATPQHFSNAFRKKFGFTPASVRNNP</sequence>
<dbReference type="Proteomes" id="UP000263900">
    <property type="component" value="Chromosome"/>
</dbReference>
<dbReference type="InterPro" id="IPR053142">
    <property type="entry name" value="PchR_regulatory_protein"/>
</dbReference>
<dbReference type="InterPro" id="IPR020449">
    <property type="entry name" value="Tscrpt_reg_AraC-type_HTH"/>
</dbReference>
<dbReference type="KEGG" id="pseg:D3H65_05490"/>
<keyword evidence="2" id="KW-0238">DNA-binding</keyword>
<dbReference type="OrthoDB" id="799767at2"/>
<dbReference type="GO" id="GO:0043565">
    <property type="term" value="F:sequence-specific DNA binding"/>
    <property type="evidence" value="ECO:0007669"/>
    <property type="project" value="InterPro"/>
</dbReference>
<dbReference type="SUPFAM" id="SSF46689">
    <property type="entry name" value="Homeodomain-like"/>
    <property type="match status" value="2"/>
</dbReference>
<evidence type="ECO:0000313" key="6">
    <source>
        <dbReference type="Proteomes" id="UP000263900"/>
    </source>
</evidence>
<dbReference type="Gene3D" id="1.10.10.60">
    <property type="entry name" value="Homeodomain-like"/>
    <property type="match status" value="1"/>
</dbReference>
<accession>A0A3B7MSG8</accession>
<keyword evidence="6" id="KW-1185">Reference proteome</keyword>
<gene>
    <name evidence="5" type="ORF">D3H65_05490</name>
</gene>
<evidence type="ECO:0000256" key="2">
    <source>
        <dbReference type="ARBA" id="ARBA00023125"/>
    </source>
</evidence>
<keyword evidence="1" id="KW-0805">Transcription regulation</keyword>
<dbReference type="PANTHER" id="PTHR47893:SF1">
    <property type="entry name" value="REGULATORY PROTEIN PCHR"/>
    <property type="match status" value="1"/>
</dbReference>
<evidence type="ECO:0000259" key="4">
    <source>
        <dbReference type="PROSITE" id="PS01124"/>
    </source>
</evidence>
<dbReference type="Pfam" id="PF12833">
    <property type="entry name" value="HTH_18"/>
    <property type="match status" value="1"/>
</dbReference>
<organism evidence="5 6">
    <name type="scientific">Paraflavitalea soli</name>
    <dbReference type="NCBI Taxonomy" id="2315862"/>
    <lineage>
        <taxon>Bacteria</taxon>
        <taxon>Pseudomonadati</taxon>
        <taxon>Bacteroidota</taxon>
        <taxon>Chitinophagia</taxon>
        <taxon>Chitinophagales</taxon>
        <taxon>Chitinophagaceae</taxon>
        <taxon>Paraflavitalea</taxon>
    </lineage>
</organism>
<dbReference type="PROSITE" id="PS01124">
    <property type="entry name" value="HTH_ARAC_FAMILY_2"/>
    <property type="match status" value="1"/>
</dbReference>
<dbReference type="GO" id="GO:0003700">
    <property type="term" value="F:DNA-binding transcription factor activity"/>
    <property type="evidence" value="ECO:0007669"/>
    <property type="project" value="InterPro"/>
</dbReference>